<dbReference type="PANTHER" id="PTHR10540:SF8">
    <property type="entry name" value="COP9 SIGNALOSOME COMPLEX SUBUNIT 6"/>
    <property type="match status" value="1"/>
</dbReference>
<evidence type="ECO:0000313" key="3">
    <source>
        <dbReference type="EMBL" id="RSH95390.1"/>
    </source>
</evidence>
<evidence type="ECO:0000256" key="1">
    <source>
        <dbReference type="ARBA" id="ARBA00010893"/>
    </source>
</evidence>
<dbReference type="Gene3D" id="3.40.140.10">
    <property type="entry name" value="Cytidine Deaminase, domain 2"/>
    <property type="match status" value="2"/>
</dbReference>
<dbReference type="Pfam" id="PF13012">
    <property type="entry name" value="MitMem_reg"/>
    <property type="match status" value="1"/>
</dbReference>
<dbReference type="PANTHER" id="PTHR10540">
    <property type="entry name" value="EUKARYOTIC TRANSLATION INITIATION FACTOR 3 SUBUNIT F-RELATED"/>
    <property type="match status" value="1"/>
</dbReference>
<evidence type="ECO:0000313" key="4">
    <source>
        <dbReference type="Proteomes" id="UP000279259"/>
    </source>
</evidence>
<sequence length="285" mass="30618">MSSSAYVAPRGATSGLDISLHPLPILSISEHLNRARLTSSPGSKRECSRPPNLSDGSVIGALLGTQANREVSIVNSFELTYSCRDGNGDVDMTTDSVRDGHGRYTLDRDQAGLPHSRGDWLLLELVDTPIFLLFHPSSTPDQDLPVTIYESALAEGSNDDESAGKFVELEYGIETGEAERIAVDGVSRGDTGGGDEDSVVGNLSTQRNAIRMLYDRILILVAYVEAVINSELSAVDFALMCRIRRAGQQHHASNSGSGHYFANYGCRGFPAGTLHSEDLTAAGFR</sequence>
<proteinExistence type="inferred from homology"/>
<organism evidence="3 4">
    <name type="scientific">Saitozyma podzolica</name>
    <dbReference type="NCBI Taxonomy" id="1890683"/>
    <lineage>
        <taxon>Eukaryota</taxon>
        <taxon>Fungi</taxon>
        <taxon>Dikarya</taxon>
        <taxon>Basidiomycota</taxon>
        <taxon>Agaricomycotina</taxon>
        <taxon>Tremellomycetes</taxon>
        <taxon>Tremellales</taxon>
        <taxon>Trimorphomycetaceae</taxon>
        <taxon>Saitozyma</taxon>
    </lineage>
</organism>
<dbReference type="EMBL" id="RSCD01000001">
    <property type="protein sequence ID" value="RSH95390.1"/>
    <property type="molecule type" value="Genomic_DNA"/>
</dbReference>
<protein>
    <recommendedName>
        <fullName evidence="2">EIF3F/CSN6-like C-terminal domain-containing protein</fullName>
    </recommendedName>
</protein>
<gene>
    <name evidence="3" type="ORF">EHS25_000477</name>
</gene>
<evidence type="ECO:0000259" key="2">
    <source>
        <dbReference type="Pfam" id="PF13012"/>
    </source>
</evidence>
<comment type="similarity">
    <text evidence="1">Belongs to the peptidase M67A family. CSN6 subfamily.</text>
</comment>
<dbReference type="OrthoDB" id="1378at2759"/>
<dbReference type="InterPro" id="IPR024969">
    <property type="entry name" value="EIF3F/CSN6-like_C"/>
</dbReference>
<reference evidence="3 4" key="1">
    <citation type="submission" date="2018-11" db="EMBL/GenBank/DDBJ databases">
        <title>Genome sequence of Saitozyma podzolica DSM 27192.</title>
        <authorList>
            <person name="Aliyu H."/>
            <person name="Gorte O."/>
            <person name="Ochsenreither K."/>
        </authorList>
    </citation>
    <scope>NUCLEOTIDE SEQUENCE [LARGE SCALE GENOMIC DNA]</scope>
    <source>
        <strain evidence="3 4">DSM 27192</strain>
    </source>
</reference>
<dbReference type="Proteomes" id="UP000279259">
    <property type="component" value="Unassembled WGS sequence"/>
</dbReference>
<keyword evidence="4" id="KW-1185">Reference proteome</keyword>
<comment type="caution">
    <text evidence="3">The sequence shown here is derived from an EMBL/GenBank/DDBJ whole genome shotgun (WGS) entry which is preliminary data.</text>
</comment>
<dbReference type="STRING" id="1890683.A0A427YW86"/>
<name>A0A427YW86_9TREE</name>
<dbReference type="AlphaFoldDB" id="A0A427YW86"/>
<dbReference type="GO" id="GO:0008180">
    <property type="term" value="C:COP9 signalosome"/>
    <property type="evidence" value="ECO:0007669"/>
    <property type="project" value="TreeGrafter"/>
</dbReference>
<feature type="domain" description="EIF3F/CSN6-like C-terminal" evidence="2">
    <location>
        <begin position="177"/>
        <end position="233"/>
    </location>
</feature>
<accession>A0A427YW86</accession>